<evidence type="ECO:0000313" key="3">
    <source>
        <dbReference type="Proteomes" id="UP000292120"/>
    </source>
</evidence>
<dbReference type="EMBL" id="SIXI01000004">
    <property type="protein sequence ID" value="TBO30263.1"/>
    <property type="molecule type" value="Genomic_DNA"/>
</dbReference>
<evidence type="ECO:0000256" key="1">
    <source>
        <dbReference type="SAM" id="SignalP"/>
    </source>
</evidence>
<dbReference type="Proteomes" id="UP000292120">
    <property type="component" value="Unassembled WGS sequence"/>
</dbReference>
<dbReference type="RefSeq" id="WP_130968255.1">
    <property type="nucleotide sequence ID" value="NZ_SIXI01000004.1"/>
</dbReference>
<protein>
    <recommendedName>
        <fullName evidence="4">HAF repeat-containing protein</fullName>
    </recommendedName>
</protein>
<comment type="caution">
    <text evidence="2">The sequence shown here is derived from an EMBL/GenBank/DDBJ whole genome shotgun (WGS) entry which is preliminary data.</text>
</comment>
<organism evidence="2 3">
    <name type="scientific">Aquabacterium lacunae</name>
    <dbReference type="NCBI Taxonomy" id="2528630"/>
    <lineage>
        <taxon>Bacteria</taxon>
        <taxon>Pseudomonadati</taxon>
        <taxon>Pseudomonadota</taxon>
        <taxon>Betaproteobacteria</taxon>
        <taxon>Burkholderiales</taxon>
        <taxon>Aquabacterium</taxon>
    </lineage>
</organism>
<sequence>MHRILMASVLVGMVGLAQAQSPSGYTTTELTLPSGTTGCVQPRVNARGDVLAECGYKKTVKRVGGIGDNPGGLLFNLFRSTTVSTTFLRPVLWKAGQRTTPQTLPDAVVPTTSADSVRVVGFNALGEVLLRHQVSSAAGVSLWRNGAWQALNLGASGFFSGSSVVLNDQGALAFPVLDAAGNTAVLVRERSGQELRTAPFLRSDGYTQPLSDLGFNNLGQVAMGLLRPSSGCCPTGCVSTTGCYSEPLVSQWWNGSAWRALPMLAAGNAFLPVALNDHGLAVGHASVRDASGATLMHVWDGATYQRLGVGSGTVTGINRAGTVVGTQNGLVTYKGVSTSGAFVWRQGTLTALQQLVSIGSGQALLNAPGLNDAGQIAATAADPLRTAGRLYLFTPR</sequence>
<accession>A0A4Q9GXD5</accession>
<feature type="chain" id="PRO_5020886112" description="HAF repeat-containing protein" evidence="1">
    <location>
        <begin position="20"/>
        <end position="396"/>
    </location>
</feature>
<feature type="signal peptide" evidence="1">
    <location>
        <begin position="1"/>
        <end position="19"/>
    </location>
</feature>
<evidence type="ECO:0000313" key="2">
    <source>
        <dbReference type="EMBL" id="TBO30263.1"/>
    </source>
</evidence>
<keyword evidence="3" id="KW-1185">Reference proteome</keyword>
<dbReference type="AlphaFoldDB" id="A0A4Q9GXD5"/>
<name>A0A4Q9GXD5_9BURK</name>
<reference evidence="2 3" key="1">
    <citation type="submission" date="2019-02" db="EMBL/GenBank/DDBJ databases">
        <title>Aquabacterium sp. strain KMB7.</title>
        <authorList>
            <person name="Chen W.-M."/>
        </authorList>
    </citation>
    <scope>NUCLEOTIDE SEQUENCE [LARGE SCALE GENOMIC DNA]</scope>
    <source>
        <strain evidence="2 3">KMB7</strain>
    </source>
</reference>
<evidence type="ECO:0008006" key="4">
    <source>
        <dbReference type="Google" id="ProtNLM"/>
    </source>
</evidence>
<keyword evidence="1" id="KW-0732">Signal</keyword>
<dbReference type="OrthoDB" id="108960at2"/>
<gene>
    <name evidence="2" type="ORF">EYS42_11255</name>
</gene>
<proteinExistence type="predicted"/>